<reference evidence="1" key="2">
    <citation type="journal article" date="2022" name="Microbiol. Resour. Announc.">
        <title>Whole-Genome Sequence of Entomortierella parvispora E1425, a Mucoromycotan Fungus Associated with Burkholderiaceae-Related Endosymbiotic Bacteria.</title>
        <authorList>
            <person name="Herlambang A."/>
            <person name="Guo Y."/>
            <person name="Takashima Y."/>
            <person name="Narisawa K."/>
            <person name="Ohta H."/>
            <person name="Nishizawa T."/>
        </authorList>
    </citation>
    <scope>NUCLEOTIDE SEQUENCE</scope>
    <source>
        <strain evidence="1">E1425</strain>
    </source>
</reference>
<sequence>MDLLEIRFEIVKYLEYKDLHSCLFVNRTWNDMFLPFVYSELCIQLNDWPSAEGVLTKVPSVDVLRRFGHHIRELEVRVVKKDPPDHPFIIKNIKGPSSALEKSATTTTTTTITNTATATTAASIPGNALFPNIRWLTLDLGPSYGPREIVDWVIHSPTVEEVVLRNPPRLLSDAPRTDYSPLRQCPRLSRLLIFGNSMNENDLAGIVSNCPHVTDITLWNQWIVEPVLTALEGCFDRISTLDMSEGTFGYKSWWNQRILCSCPHLVEFRCRTFKTGDCLVQFGIRDYSENKESQDLNTDSDAAIIKDSTINTTIQKTSSEREGHPQWICAPTLRILEIKRLKWSMDQNWENERMMDQLKQLKQLEVLTIGVIARKYRTFE</sequence>
<gene>
    <name evidence="1" type="ORF">EMPS_06574</name>
</gene>
<evidence type="ECO:0008006" key="3">
    <source>
        <dbReference type="Google" id="ProtNLM"/>
    </source>
</evidence>
<evidence type="ECO:0000313" key="2">
    <source>
        <dbReference type="Proteomes" id="UP000827284"/>
    </source>
</evidence>
<protein>
    <recommendedName>
        <fullName evidence="3">F-box domain-containing protein</fullName>
    </recommendedName>
</protein>
<evidence type="ECO:0000313" key="1">
    <source>
        <dbReference type="EMBL" id="GJJ74216.1"/>
    </source>
</evidence>
<dbReference type="SUPFAM" id="SSF52047">
    <property type="entry name" value="RNI-like"/>
    <property type="match status" value="1"/>
</dbReference>
<dbReference type="InterPro" id="IPR032675">
    <property type="entry name" value="LRR_dom_sf"/>
</dbReference>
<name>A0A9P3LXC5_9FUNG</name>
<proteinExistence type="predicted"/>
<dbReference type="InterPro" id="IPR036047">
    <property type="entry name" value="F-box-like_dom_sf"/>
</dbReference>
<keyword evidence="2" id="KW-1185">Reference proteome</keyword>
<accession>A0A9P3LXC5</accession>
<organism evidence="1 2">
    <name type="scientific">Entomortierella parvispora</name>
    <dbReference type="NCBI Taxonomy" id="205924"/>
    <lineage>
        <taxon>Eukaryota</taxon>
        <taxon>Fungi</taxon>
        <taxon>Fungi incertae sedis</taxon>
        <taxon>Mucoromycota</taxon>
        <taxon>Mortierellomycotina</taxon>
        <taxon>Mortierellomycetes</taxon>
        <taxon>Mortierellales</taxon>
        <taxon>Mortierellaceae</taxon>
        <taxon>Entomortierella</taxon>
    </lineage>
</organism>
<dbReference type="AlphaFoldDB" id="A0A9P3LXC5"/>
<dbReference type="Gene3D" id="3.80.10.10">
    <property type="entry name" value="Ribonuclease Inhibitor"/>
    <property type="match status" value="1"/>
</dbReference>
<dbReference type="SUPFAM" id="SSF81383">
    <property type="entry name" value="F-box domain"/>
    <property type="match status" value="1"/>
</dbReference>
<dbReference type="Proteomes" id="UP000827284">
    <property type="component" value="Unassembled WGS sequence"/>
</dbReference>
<dbReference type="EMBL" id="BQFW01000008">
    <property type="protein sequence ID" value="GJJ74216.1"/>
    <property type="molecule type" value="Genomic_DNA"/>
</dbReference>
<reference evidence="1" key="1">
    <citation type="submission" date="2021-11" db="EMBL/GenBank/DDBJ databases">
        <authorList>
            <person name="Herlambang A."/>
            <person name="Guo Y."/>
            <person name="Takashima Y."/>
            <person name="Nishizawa T."/>
        </authorList>
    </citation>
    <scope>NUCLEOTIDE SEQUENCE</scope>
    <source>
        <strain evidence="1">E1425</strain>
    </source>
</reference>
<comment type="caution">
    <text evidence="1">The sequence shown here is derived from an EMBL/GenBank/DDBJ whole genome shotgun (WGS) entry which is preliminary data.</text>
</comment>